<feature type="compositionally biased region" description="Polar residues" evidence="1">
    <location>
        <begin position="72"/>
        <end position="84"/>
    </location>
</feature>
<keyword evidence="2" id="KW-0732">Signal</keyword>
<accession>A0AAD7MU37</accession>
<feature type="region of interest" description="Disordered" evidence="1">
    <location>
        <begin position="226"/>
        <end position="258"/>
    </location>
</feature>
<keyword evidence="4" id="KW-1185">Reference proteome</keyword>
<dbReference type="AlphaFoldDB" id="A0AAD7MU37"/>
<sequence>MVCSYFLHLIPSCAAVVCGTGNHIDSRNGSSGTCNFEFSVLTGFSVWVGNSYNESIQQDIHPANFPARGRVQRTNRQCATSHSAQPRLARSFRRDFRGSSSGSRSPGSGETTPPQIPTKHRESRSASAHVPQLTSDVSHPKRLRAATAAKNNNHGIGDRSQAGQPNRRRTSAARAATFSFRWARSKRPSTRSSKSSERLAGSMSTAFNLNFEFTLSLSMGITRRKRGHKHAHSAEVGDSEQGVPNDARRVSFDIEGQR</sequence>
<evidence type="ECO:0000313" key="4">
    <source>
        <dbReference type="Proteomes" id="UP001215598"/>
    </source>
</evidence>
<feature type="signal peptide" evidence="2">
    <location>
        <begin position="1"/>
        <end position="15"/>
    </location>
</feature>
<feature type="region of interest" description="Disordered" evidence="1">
    <location>
        <begin position="71"/>
        <end position="175"/>
    </location>
</feature>
<evidence type="ECO:0008006" key="5">
    <source>
        <dbReference type="Google" id="ProtNLM"/>
    </source>
</evidence>
<feature type="compositionally biased region" description="Basic and acidic residues" evidence="1">
    <location>
        <begin position="246"/>
        <end position="258"/>
    </location>
</feature>
<name>A0AAD7MU37_9AGAR</name>
<organism evidence="3 4">
    <name type="scientific">Mycena metata</name>
    <dbReference type="NCBI Taxonomy" id="1033252"/>
    <lineage>
        <taxon>Eukaryota</taxon>
        <taxon>Fungi</taxon>
        <taxon>Dikarya</taxon>
        <taxon>Basidiomycota</taxon>
        <taxon>Agaricomycotina</taxon>
        <taxon>Agaricomycetes</taxon>
        <taxon>Agaricomycetidae</taxon>
        <taxon>Agaricales</taxon>
        <taxon>Marasmiineae</taxon>
        <taxon>Mycenaceae</taxon>
        <taxon>Mycena</taxon>
    </lineage>
</organism>
<protein>
    <recommendedName>
        <fullName evidence="5">Secreted protein</fullName>
    </recommendedName>
</protein>
<feature type="compositionally biased region" description="Low complexity" evidence="1">
    <location>
        <begin position="98"/>
        <end position="109"/>
    </location>
</feature>
<feature type="chain" id="PRO_5042197138" description="Secreted protein" evidence="2">
    <location>
        <begin position="16"/>
        <end position="258"/>
    </location>
</feature>
<comment type="caution">
    <text evidence="3">The sequence shown here is derived from an EMBL/GenBank/DDBJ whole genome shotgun (WGS) entry which is preliminary data.</text>
</comment>
<gene>
    <name evidence="3" type="ORF">B0H16DRAFT_1770620</name>
</gene>
<dbReference type="Proteomes" id="UP001215598">
    <property type="component" value="Unassembled WGS sequence"/>
</dbReference>
<proteinExistence type="predicted"/>
<evidence type="ECO:0000313" key="3">
    <source>
        <dbReference type="EMBL" id="KAJ7732181.1"/>
    </source>
</evidence>
<dbReference type="EMBL" id="JARKIB010000147">
    <property type="protein sequence ID" value="KAJ7732181.1"/>
    <property type="molecule type" value="Genomic_DNA"/>
</dbReference>
<reference evidence="3" key="1">
    <citation type="submission" date="2023-03" db="EMBL/GenBank/DDBJ databases">
        <title>Massive genome expansion in bonnet fungi (Mycena s.s.) driven by repeated elements and novel gene families across ecological guilds.</title>
        <authorList>
            <consortium name="Lawrence Berkeley National Laboratory"/>
            <person name="Harder C.B."/>
            <person name="Miyauchi S."/>
            <person name="Viragh M."/>
            <person name="Kuo A."/>
            <person name="Thoen E."/>
            <person name="Andreopoulos B."/>
            <person name="Lu D."/>
            <person name="Skrede I."/>
            <person name="Drula E."/>
            <person name="Henrissat B."/>
            <person name="Morin E."/>
            <person name="Kohler A."/>
            <person name="Barry K."/>
            <person name="LaButti K."/>
            <person name="Morin E."/>
            <person name="Salamov A."/>
            <person name="Lipzen A."/>
            <person name="Mereny Z."/>
            <person name="Hegedus B."/>
            <person name="Baldrian P."/>
            <person name="Stursova M."/>
            <person name="Weitz H."/>
            <person name="Taylor A."/>
            <person name="Grigoriev I.V."/>
            <person name="Nagy L.G."/>
            <person name="Martin F."/>
            <person name="Kauserud H."/>
        </authorList>
    </citation>
    <scope>NUCLEOTIDE SEQUENCE</scope>
    <source>
        <strain evidence="3">CBHHK182m</strain>
    </source>
</reference>
<evidence type="ECO:0000256" key="2">
    <source>
        <dbReference type="SAM" id="SignalP"/>
    </source>
</evidence>
<evidence type="ECO:0000256" key="1">
    <source>
        <dbReference type="SAM" id="MobiDB-lite"/>
    </source>
</evidence>